<accession>A0ABQ8UQG5</accession>
<dbReference type="PANTHER" id="PTHR43888">
    <property type="entry name" value="DNAJ-LIKE-2, ISOFORM A-RELATED"/>
    <property type="match status" value="1"/>
</dbReference>
<evidence type="ECO:0000313" key="2">
    <source>
        <dbReference type="EMBL" id="KAJ4458955.1"/>
    </source>
</evidence>
<name>A0ABQ8UQG5_9EUKA</name>
<dbReference type="EMBL" id="JAPMOS010000024">
    <property type="protein sequence ID" value="KAJ4458955.1"/>
    <property type="molecule type" value="Genomic_DNA"/>
</dbReference>
<reference evidence="2" key="1">
    <citation type="journal article" date="2022" name="bioRxiv">
        <title>Genomics of Preaxostyla Flagellates Illuminates Evolutionary Transitions and the Path Towards Mitochondrial Loss.</title>
        <authorList>
            <person name="Novak L.V.F."/>
            <person name="Treitli S.C."/>
            <person name="Pyrih J."/>
            <person name="Halakuc P."/>
            <person name="Pipaliya S.V."/>
            <person name="Vacek V."/>
            <person name="Brzon O."/>
            <person name="Soukal P."/>
            <person name="Eme L."/>
            <person name="Dacks J.B."/>
            <person name="Karnkowska A."/>
            <person name="Elias M."/>
            <person name="Hampl V."/>
        </authorList>
    </citation>
    <scope>NUCLEOTIDE SEQUENCE</scope>
    <source>
        <strain evidence="2">RCP-MX</strain>
    </source>
</reference>
<dbReference type="InterPro" id="IPR044713">
    <property type="entry name" value="DNJA1/2-like"/>
</dbReference>
<dbReference type="Gene3D" id="2.60.260.20">
    <property type="entry name" value="Urease metallochaperone UreE, N-terminal domain"/>
    <property type="match status" value="1"/>
</dbReference>
<evidence type="ECO:0000313" key="3">
    <source>
        <dbReference type="Proteomes" id="UP001141327"/>
    </source>
</evidence>
<organism evidence="2 3">
    <name type="scientific">Paratrimastix pyriformis</name>
    <dbReference type="NCBI Taxonomy" id="342808"/>
    <lineage>
        <taxon>Eukaryota</taxon>
        <taxon>Metamonada</taxon>
        <taxon>Preaxostyla</taxon>
        <taxon>Paratrimastigidae</taxon>
        <taxon>Paratrimastix</taxon>
    </lineage>
</organism>
<evidence type="ECO:0000259" key="1">
    <source>
        <dbReference type="Pfam" id="PF01556"/>
    </source>
</evidence>
<dbReference type="SUPFAM" id="SSF49493">
    <property type="entry name" value="HSP40/DnaJ peptide-binding domain"/>
    <property type="match status" value="1"/>
</dbReference>
<keyword evidence="3" id="KW-1185">Reference proteome</keyword>
<gene>
    <name evidence="2" type="ORF">PAPYR_5241</name>
</gene>
<sequence>MGFSISFNGFLHLLQWVSPSPSMGFSISFNGFLHLLQWVSPMGFAISFNGFLSAFSPRLPAHPSHPTPGDGLAYHQPITLLQALVGFEIPLVHLDGHVVNITRAQVTSHGESMIIPGEGMPVRDHPGLRGELTVTFSVLFPRALTVEQQSEFKRLLANVQ</sequence>
<protein>
    <recommendedName>
        <fullName evidence="1">Chaperone DnaJ C-terminal domain-containing protein</fullName>
    </recommendedName>
</protein>
<dbReference type="InterPro" id="IPR008971">
    <property type="entry name" value="HSP40/DnaJ_pept-bd"/>
</dbReference>
<dbReference type="InterPro" id="IPR002939">
    <property type="entry name" value="DnaJ_C"/>
</dbReference>
<comment type="caution">
    <text evidence="2">The sequence shown here is derived from an EMBL/GenBank/DDBJ whole genome shotgun (WGS) entry which is preliminary data.</text>
</comment>
<proteinExistence type="predicted"/>
<dbReference type="Proteomes" id="UP001141327">
    <property type="component" value="Unassembled WGS sequence"/>
</dbReference>
<dbReference type="Pfam" id="PF01556">
    <property type="entry name" value="DnaJ_C"/>
    <property type="match status" value="1"/>
</dbReference>
<feature type="domain" description="Chaperone DnaJ C-terminal" evidence="1">
    <location>
        <begin position="62"/>
        <end position="141"/>
    </location>
</feature>